<name>A0ACC2QUC3_9NEOP</name>
<protein>
    <submittedName>
        <fullName evidence="1">Uncharacterized protein</fullName>
    </submittedName>
</protein>
<organism evidence="1 2">
    <name type="scientific">Mythimna loreyi</name>
    <dbReference type="NCBI Taxonomy" id="667449"/>
    <lineage>
        <taxon>Eukaryota</taxon>
        <taxon>Metazoa</taxon>
        <taxon>Ecdysozoa</taxon>
        <taxon>Arthropoda</taxon>
        <taxon>Hexapoda</taxon>
        <taxon>Insecta</taxon>
        <taxon>Pterygota</taxon>
        <taxon>Neoptera</taxon>
        <taxon>Endopterygota</taxon>
        <taxon>Lepidoptera</taxon>
        <taxon>Glossata</taxon>
        <taxon>Ditrysia</taxon>
        <taxon>Noctuoidea</taxon>
        <taxon>Noctuidae</taxon>
        <taxon>Noctuinae</taxon>
        <taxon>Hadenini</taxon>
        <taxon>Mythimna</taxon>
    </lineage>
</organism>
<evidence type="ECO:0000313" key="1">
    <source>
        <dbReference type="EMBL" id="KAJ8725868.1"/>
    </source>
</evidence>
<reference evidence="1" key="1">
    <citation type="submission" date="2023-03" db="EMBL/GenBank/DDBJ databases">
        <title>Chromosome-level genomes of two armyworms, Mythimna separata and Mythimna loreyi, provide insights into the biosynthesis and reception of sex pheromones.</title>
        <authorList>
            <person name="Zhao H."/>
        </authorList>
    </citation>
    <scope>NUCLEOTIDE SEQUENCE</scope>
    <source>
        <strain evidence="1">BeijingLab</strain>
    </source>
</reference>
<sequence length="325" mass="38127">MFSKSLLFFLVIYTFSDLSYGQKDKKFFRKDYTYIESVQSFYKIHSVAKTFNNAKQMCAQEGAMLYYAENVEEMNAVASFWNRTQPNLPWVFVGLTDQMAEGFFETVDRRPISEVYSRWQRFQPDNHLNNEDCVHMDLIGTMNDYKCDSKTKFICKKTLQSLQWNYNCNMPNLDYIYNQDIGKCYKLHRTPMTWADAYAMCQIESTSLAVINNQMEADYLAKLTKTTPEPMVAEQYQQGIYHVGFHNRFREGWQTVEGTPMNVDADIWYKNKLPQNCYEECGSMFFNGRLVTTDCNMKSFFICEQKAIATTSTTTTEPNEESYML</sequence>
<dbReference type="EMBL" id="CM056791">
    <property type="protein sequence ID" value="KAJ8725868.1"/>
    <property type="molecule type" value="Genomic_DNA"/>
</dbReference>
<dbReference type="Proteomes" id="UP001231649">
    <property type="component" value="Chromosome 15"/>
</dbReference>
<comment type="caution">
    <text evidence="1">The sequence shown here is derived from an EMBL/GenBank/DDBJ whole genome shotgun (WGS) entry which is preliminary data.</text>
</comment>
<evidence type="ECO:0000313" key="2">
    <source>
        <dbReference type="Proteomes" id="UP001231649"/>
    </source>
</evidence>
<keyword evidence="2" id="KW-1185">Reference proteome</keyword>
<accession>A0ACC2QUC3</accession>
<gene>
    <name evidence="1" type="ORF">PYW08_004051</name>
</gene>
<proteinExistence type="predicted"/>